<dbReference type="InterPro" id="IPR022742">
    <property type="entry name" value="Hydrolase_4"/>
</dbReference>
<dbReference type="GeneID" id="30152492"/>
<protein>
    <recommendedName>
        <fullName evidence="1">Serine aminopeptidase S33 domain-containing protein</fullName>
    </recommendedName>
</protein>
<evidence type="ECO:0000313" key="3">
    <source>
        <dbReference type="Proteomes" id="UP000094065"/>
    </source>
</evidence>
<sequence>MLSLSRSFSAASRIINRPIMSQPQVTPQWVLGPGNTPFYTKTWSPPTDPKAYILFVHGFAEHIERYTPFFTSLTATYPVHITAFDQRGHGRTSQDPLTSESPEVKKWKEEGKEVKLEKNAKRRTGGWGQCFTDMEWFLKNVIESANGKPVFLWGFSMGGGQSLAFPIRPSGPPSQDTVSKLSGVISGGPLIRLSNKPPAIQVKAGTFAANIGLGNFLIPTPMDYTHLSHSPEINEKAKNDPFCEQSGSIRGVADFLHGGEWLDSSDAWGRWPAKLPLLLYHGGDDKICDVQASKRFVENVKAENKTIKVFDGMYHEVHNEAEPVPTELIQLVTRWVDGIIAAPSSAESVAQVQPGLSKL</sequence>
<gene>
    <name evidence="2" type="ORF">L202_01183</name>
</gene>
<name>A0A1E3I350_9TREE</name>
<dbReference type="AlphaFoldDB" id="A0A1E3I350"/>
<dbReference type="Gene3D" id="3.40.50.1820">
    <property type="entry name" value="alpha/beta hydrolase"/>
    <property type="match status" value="1"/>
</dbReference>
<dbReference type="SUPFAM" id="SSF53474">
    <property type="entry name" value="alpha/beta-Hydrolases"/>
    <property type="match status" value="1"/>
</dbReference>
<dbReference type="RefSeq" id="XP_018996937.1">
    <property type="nucleotide sequence ID" value="XM_019134510.1"/>
</dbReference>
<accession>A0A1E3I350</accession>
<dbReference type="Proteomes" id="UP000094065">
    <property type="component" value="Unassembled WGS sequence"/>
</dbReference>
<feature type="domain" description="Serine aminopeptidase S33" evidence="1">
    <location>
        <begin position="48"/>
        <end position="321"/>
    </location>
</feature>
<reference evidence="2 3" key="1">
    <citation type="submission" date="2016-06" db="EMBL/GenBank/DDBJ databases">
        <title>Evolution of pathogenesis and genome organization in the Tremellales.</title>
        <authorList>
            <person name="Cuomo C."/>
            <person name="Litvintseva A."/>
            <person name="Heitman J."/>
            <person name="Chen Y."/>
            <person name="Sun S."/>
            <person name="Springer D."/>
            <person name="Dromer F."/>
            <person name="Young S."/>
            <person name="Zeng Q."/>
            <person name="Chapman S."/>
            <person name="Gujja S."/>
            <person name="Saif S."/>
            <person name="Birren B."/>
        </authorList>
    </citation>
    <scope>NUCLEOTIDE SEQUENCE [LARGE SCALE GENOMIC DNA]</scope>
    <source>
        <strain evidence="2 3">CBS 6039</strain>
    </source>
</reference>
<dbReference type="InterPro" id="IPR029058">
    <property type="entry name" value="AB_hydrolase_fold"/>
</dbReference>
<organism evidence="2 3">
    <name type="scientific">Cryptococcus amylolentus CBS 6039</name>
    <dbReference type="NCBI Taxonomy" id="1295533"/>
    <lineage>
        <taxon>Eukaryota</taxon>
        <taxon>Fungi</taxon>
        <taxon>Dikarya</taxon>
        <taxon>Basidiomycota</taxon>
        <taxon>Agaricomycotina</taxon>
        <taxon>Tremellomycetes</taxon>
        <taxon>Tremellales</taxon>
        <taxon>Cryptococcaceae</taxon>
        <taxon>Cryptococcus</taxon>
    </lineage>
</organism>
<evidence type="ECO:0000313" key="2">
    <source>
        <dbReference type="EMBL" id="ODN82937.1"/>
    </source>
</evidence>
<dbReference type="Pfam" id="PF12146">
    <property type="entry name" value="Hydrolase_4"/>
    <property type="match status" value="1"/>
</dbReference>
<proteinExistence type="predicted"/>
<dbReference type="EMBL" id="AWGJ01000002">
    <property type="protein sequence ID" value="ODN82937.1"/>
    <property type="molecule type" value="Genomic_DNA"/>
</dbReference>
<evidence type="ECO:0000259" key="1">
    <source>
        <dbReference type="Pfam" id="PF12146"/>
    </source>
</evidence>
<dbReference type="STRING" id="1295533.A0A1E3I350"/>
<comment type="caution">
    <text evidence="2">The sequence shown here is derived from an EMBL/GenBank/DDBJ whole genome shotgun (WGS) entry which is preliminary data.</text>
</comment>
<dbReference type="OrthoDB" id="10249433at2759"/>
<dbReference type="InterPro" id="IPR051044">
    <property type="entry name" value="MAG_DAG_Lipase"/>
</dbReference>
<keyword evidence="3" id="KW-1185">Reference proteome</keyword>
<dbReference type="PANTHER" id="PTHR11614">
    <property type="entry name" value="PHOSPHOLIPASE-RELATED"/>
    <property type="match status" value="1"/>
</dbReference>